<keyword evidence="9" id="KW-1185">Reference proteome</keyword>
<dbReference type="PATRIC" id="fig|1393736.3.peg.2074"/>
<comment type="subcellular location">
    <subcellularLocation>
        <location evidence="1">Periplasm</location>
    </subcellularLocation>
</comment>
<dbReference type="EMBL" id="JFGV01000026">
    <property type="protein sequence ID" value="EYU15382.1"/>
    <property type="molecule type" value="Genomic_DNA"/>
</dbReference>
<dbReference type="SUPFAM" id="SSF49354">
    <property type="entry name" value="PapD-like"/>
    <property type="match status" value="1"/>
</dbReference>
<dbReference type="Pfam" id="PF00345">
    <property type="entry name" value="PapD_N"/>
    <property type="match status" value="1"/>
</dbReference>
<dbReference type="GO" id="GO:0030288">
    <property type="term" value="C:outer membrane-bounded periplasmic space"/>
    <property type="evidence" value="ECO:0007669"/>
    <property type="project" value="InterPro"/>
</dbReference>
<dbReference type="PANTHER" id="PTHR30251:SF0">
    <property type="entry name" value="FIMBRIAL CHAPERONE PROTEIN ELFD-RELATED"/>
    <property type="match status" value="1"/>
</dbReference>
<dbReference type="Proteomes" id="UP000023464">
    <property type="component" value="Unassembled WGS sequence"/>
</dbReference>
<evidence type="ECO:0000256" key="2">
    <source>
        <dbReference type="ARBA" id="ARBA00007399"/>
    </source>
</evidence>
<evidence type="ECO:0000259" key="6">
    <source>
        <dbReference type="Pfam" id="PF00345"/>
    </source>
</evidence>
<evidence type="ECO:0000256" key="1">
    <source>
        <dbReference type="ARBA" id="ARBA00004418"/>
    </source>
</evidence>
<dbReference type="PANTHER" id="PTHR30251">
    <property type="entry name" value="PILUS ASSEMBLY CHAPERONE"/>
    <property type="match status" value="1"/>
</dbReference>
<dbReference type="InterPro" id="IPR016147">
    <property type="entry name" value="Pili_assmbl_chaperone_N"/>
</dbReference>
<dbReference type="InterPro" id="IPR016148">
    <property type="entry name" value="Pili_assmbl_chaperone_C"/>
</dbReference>
<dbReference type="SUPFAM" id="SSF49584">
    <property type="entry name" value="Periplasmic chaperone C-domain"/>
    <property type="match status" value="1"/>
</dbReference>
<dbReference type="InterPro" id="IPR008962">
    <property type="entry name" value="PapD-like_sf"/>
</dbReference>
<accession>A0A022PGY2</accession>
<feature type="domain" description="Pili assembly chaperone C-terminal" evidence="7">
    <location>
        <begin position="188"/>
        <end position="249"/>
    </location>
</feature>
<dbReference type="RefSeq" id="WP_036778394.1">
    <property type="nucleotide sequence ID" value="NZ_CAWLTM010000089.1"/>
</dbReference>
<comment type="caution">
    <text evidence="8">The sequence shown here is derived from an EMBL/GenBank/DDBJ whole genome shotgun (WGS) entry which is preliminary data.</text>
</comment>
<dbReference type="PRINTS" id="PR00969">
    <property type="entry name" value="CHAPERONPILI"/>
</dbReference>
<dbReference type="Pfam" id="PF02753">
    <property type="entry name" value="PapD_C"/>
    <property type="match status" value="1"/>
</dbReference>
<dbReference type="GO" id="GO:0071555">
    <property type="term" value="P:cell wall organization"/>
    <property type="evidence" value="ECO:0007669"/>
    <property type="project" value="InterPro"/>
</dbReference>
<evidence type="ECO:0000256" key="5">
    <source>
        <dbReference type="ARBA" id="ARBA00023186"/>
    </source>
</evidence>
<evidence type="ECO:0000256" key="4">
    <source>
        <dbReference type="ARBA" id="ARBA00022764"/>
    </source>
</evidence>
<proteinExistence type="inferred from homology"/>
<evidence type="ECO:0000259" key="7">
    <source>
        <dbReference type="Pfam" id="PF02753"/>
    </source>
</evidence>
<gene>
    <name evidence="8" type="ORF">BA1DRAFT_02042</name>
</gene>
<dbReference type="InterPro" id="IPR050643">
    <property type="entry name" value="Periplasmic_pilus_chap"/>
</dbReference>
<dbReference type="AlphaFoldDB" id="A0A022PGY2"/>
<dbReference type="InterPro" id="IPR013783">
    <property type="entry name" value="Ig-like_fold"/>
</dbReference>
<keyword evidence="4" id="KW-0574">Periplasm</keyword>
<keyword evidence="3" id="KW-0732">Signal</keyword>
<keyword evidence="5" id="KW-0143">Chaperone</keyword>
<feature type="domain" description="Pili assembly chaperone N-terminal" evidence="6">
    <location>
        <begin position="38"/>
        <end position="164"/>
    </location>
</feature>
<sequence>MAERKVLIKQRVTSVLCALAMILPVLPLRAEEGLMGALYINDARVLYLESFNNGVPSTFINNSDSNYLIQSTVRELDPATGLPLDAKAPFIVIPPIAKVDAHERQVLKILRTGGDFPKDRESLFFLNVRMLPSEKPSSVSKSFSGKIKMTTALAVKVFYRPEGLPKEGVAGAVKQLSASVKESVVTLTNPSPFWITLQALQVNSFAVPDQDLFRMVPPFGQQSWSLPVGKMSLGNNVTVSWRAIGEFGLSTDEESRSIVVSGSG</sequence>
<dbReference type="InterPro" id="IPR001829">
    <property type="entry name" value="Pili_assmbl_chaperone_bac"/>
</dbReference>
<protein>
    <submittedName>
        <fullName evidence="8">P pilus assembly protein, chaperone PapD</fullName>
    </submittedName>
</protein>
<organism evidence="8 9">
    <name type="scientific">Photorhabdus aegyptia</name>
    <dbReference type="NCBI Taxonomy" id="2805098"/>
    <lineage>
        <taxon>Bacteria</taxon>
        <taxon>Pseudomonadati</taxon>
        <taxon>Pseudomonadota</taxon>
        <taxon>Gammaproteobacteria</taxon>
        <taxon>Enterobacterales</taxon>
        <taxon>Morganellaceae</taxon>
        <taxon>Photorhabdus</taxon>
    </lineage>
</organism>
<reference evidence="8 9" key="1">
    <citation type="submission" date="2014-03" db="EMBL/GenBank/DDBJ databases">
        <title>Draft Genome of Photorhabdus luminescens BA1, an Egyptian Isolate.</title>
        <authorList>
            <person name="Ghazal S."/>
            <person name="Hurst S.G.IV."/>
            <person name="Morris K."/>
            <person name="Thomas K."/>
            <person name="Tisa L.S."/>
        </authorList>
    </citation>
    <scope>NUCLEOTIDE SEQUENCE [LARGE SCALE GENOMIC DNA]</scope>
    <source>
        <strain evidence="8 9">BA1</strain>
    </source>
</reference>
<dbReference type="Gene3D" id="2.60.40.10">
    <property type="entry name" value="Immunoglobulins"/>
    <property type="match status" value="2"/>
</dbReference>
<comment type="similarity">
    <text evidence="2">Belongs to the periplasmic pilus chaperone family.</text>
</comment>
<evidence type="ECO:0000313" key="8">
    <source>
        <dbReference type="EMBL" id="EYU15382.1"/>
    </source>
</evidence>
<evidence type="ECO:0000256" key="3">
    <source>
        <dbReference type="ARBA" id="ARBA00022729"/>
    </source>
</evidence>
<evidence type="ECO:0000313" key="9">
    <source>
        <dbReference type="Proteomes" id="UP000023464"/>
    </source>
</evidence>
<name>A0A022PGY2_9GAMM</name>
<dbReference type="InterPro" id="IPR036316">
    <property type="entry name" value="Pili_assmbl_chap_C_dom_sf"/>
</dbReference>